<dbReference type="GO" id="GO:0016705">
    <property type="term" value="F:oxidoreductase activity, acting on paired donors, with incorporation or reduction of molecular oxygen"/>
    <property type="evidence" value="ECO:0007669"/>
    <property type="project" value="InterPro"/>
</dbReference>
<evidence type="ECO:0000313" key="5">
    <source>
        <dbReference type="EMBL" id="RXZ87752.1"/>
    </source>
</evidence>
<dbReference type="EMBL" id="SDPM01000001">
    <property type="protein sequence ID" value="RXZ87752.1"/>
    <property type="molecule type" value="Genomic_DNA"/>
</dbReference>
<dbReference type="AlphaFoldDB" id="A0A4Q2MCI2"/>
<proteinExistence type="predicted"/>
<dbReference type="Gene3D" id="3.20.20.30">
    <property type="entry name" value="Luciferase-like domain"/>
    <property type="match status" value="1"/>
</dbReference>
<dbReference type="Proteomes" id="UP000292686">
    <property type="component" value="Unassembled WGS sequence"/>
</dbReference>
<dbReference type="PANTHER" id="PTHR30137">
    <property type="entry name" value="LUCIFERASE-LIKE MONOOXYGENASE"/>
    <property type="match status" value="1"/>
</dbReference>
<accession>A0A4Q2MCI2</accession>
<gene>
    <name evidence="4" type="ORF">BJ972_002619</name>
    <name evidence="5" type="ORF">ESP50_00665</name>
</gene>
<dbReference type="Proteomes" id="UP000581087">
    <property type="component" value="Unassembled WGS sequence"/>
</dbReference>
<dbReference type="SUPFAM" id="SSF51679">
    <property type="entry name" value="Bacterial luciferase-like"/>
    <property type="match status" value="1"/>
</dbReference>
<evidence type="ECO:0000256" key="2">
    <source>
        <dbReference type="ARBA" id="ARBA00023033"/>
    </source>
</evidence>
<dbReference type="EMBL" id="JACCBI010000001">
    <property type="protein sequence ID" value="NYD68100.1"/>
    <property type="molecule type" value="Genomic_DNA"/>
</dbReference>
<dbReference type="PANTHER" id="PTHR30137:SF8">
    <property type="entry name" value="BLR5498 PROTEIN"/>
    <property type="match status" value="1"/>
</dbReference>
<comment type="caution">
    <text evidence="5">The sequence shown here is derived from an EMBL/GenBank/DDBJ whole genome shotgun (WGS) entry which is preliminary data.</text>
</comment>
<sequence length="362" mass="39819">MAIEVGLGVFSGEWHEGTGLDHRQTLVESIEQVRYAEEVGLDSVWVSEHHFHDAHFVGSLAAYCGAMVQATERITVGYGLALAPLHDPIRMAEDAAFLDTLSGGRFVMGIGLGYRDIEFEGFETTSKNRVGRTVELVDICRQAWTGETIEHVGKHFTRTGLRVSPVPVTPGGPPIMMGGHHPNAIDRAARIADRFCMDAGTDSEAYESGEGRNRALVERVAGVTRLYREALRKHGKDDSAPALSLNVGGLLHPDGADAAWDAIADAYLLTRRVYGDWYGLPPESYSSWYPDLLSPDEIAQRRSELLLGSVDDVLPVLLEVREIVGENLHLMFRSKYPIISDEITRQSIDQLAELRTRLVAGA</sequence>
<keyword evidence="6" id="KW-1185">Reference proteome</keyword>
<reference evidence="5 6" key="1">
    <citation type="submission" date="2019-01" db="EMBL/GenBank/DDBJ databases">
        <title>Agromyces.</title>
        <authorList>
            <person name="Li J."/>
        </authorList>
    </citation>
    <scope>NUCLEOTIDE SEQUENCE [LARGE SCALE GENOMIC DNA]</scope>
    <source>
        <strain evidence="5 6">DSM 23870</strain>
    </source>
</reference>
<dbReference type="InterPro" id="IPR036661">
    <property type="entry name" value="Luciferase-like_sf"/>
</dbReference>
<organism evidence="5 6">
    <name type="scientific">Agromyces atrinae</name>
    <dbReference type="NCBI Taxonomy" id="592376"/>
    <lineage>
        <taxon>Bacteria</taxon>
        <taxon>Bacillati</taxon>
        <taxon>Actinomycetota</taxon>
        <taxon>Actinomycetes</taxon>
        <taxon>Micrococcales</taxon>
        <taxon>Microbacteriaceae</taxon>
        <taxon>Agromyces</taxon>
    </lineage>
</organism>
<evidence type="ECO:0000313" key="6">
    <source>
        <dbReference type="Proteomes" id="UP000292686"/>
    </source>
</evidence>
<dbReference type="InterPro" id="IPR011251">
    <property type="entry name" value="Luciferase-like_dom"/>
</dbReference>
<evidence type="ECO:0000256" key="1">
    <source>
        <dbReference type="ARBA" id="ARBA00023002"/>
    </source>
</evidence>
<dbReference type="OrthoDB" id="5241778at2"/>
<evidence type="ECO:0000313" key="4">
    <source>
        <dbReference type="EMBL" id="NYD68100.1"/>
    </source>
</evidence>
<keyword evidence="1" id="KW-0560">Oxidoreductase</keyword>
<reference evidence="4 7" key="2">
    <citation type="submission" date="2020-07" db="EMBL/GenBank/DDBJ databases">
        <title>Sequencing the genomes of 1000 actinobacteria strains.</title>
        <authorList>
            <person name="Klenk H.-P."/>
        </authorList>
    </citation>
    <scope>NUCLEOTIDE SEQUENCE [LARGE SCALE GENOMIC DNA]</scope>
    <source>
        <strain evidence="4 7">DSM 23870</strain>
    </source>
</reference>
<feature type="domain" description="Luciferase-like" evidence="3">
    <location>
        <begin position="15"/>
        <end position="264"/>
    </location>
</feature>
<dbReference type="InterPro" id="IPR050766">
    <property type="entry name" value="Bact_Lucif_Oxidored"/>
</dbReference>
<dbReference type="Pfam" id="PF00296">
    <property type="entry name" value="Bac_luciferase"/>
    <property type="match status" value="1"/>
</dbReference>
<protein>
    <submittedName>
        <fullName evidence="4">Alkanesulfonate monooxygenase SsuD/methylene tetrahydromethanopterin reductase-like flavin-dependent oxidoreductase (Luciferase family)</fullName>
    </submittedName>
    <submittedName>
        <fullName evidence="5">LLM class flavin-dependent oxidoreductase</fullName>
    </submittedName>
</protein>
<dbReference type="CDD" id="cd01097">
    <property type="entry name" value="Tetrahydromethanopterin_reductase"/>
    <property type="match status" value="1"/>
</dbReference>
<evidence type="ECO:0000259" key="3">
    <source>
        <dbReference type="Pfam" id="PF00296"/>
    </source>
</evidence>
<dbReference type="GO" id="GO:0004497">
    <property type="term" value="F:monooxygenase activity"/>
    <property type="evidence" value="ECO:0007669"/>
    <property type="project" value="UniProtKB-KW"/>
</dbReference>
<keyword evidence="2 4" id="KW-0503">Monooxygenase</keyword>
<dbReference type="GO" id="GO:0005829">
    <property type="term" value="C:cytosol"/>
    <property type="evidence" value="ECO:0007669"/>
    <property type="project" value="TreeGrafter"/>
</dbReference>
<name>A0A4Q2MCI2_9MICO</name>
<evidence type="ECO:0000313" key="7">
    <source>
        <dbReference type="Proteomes" id="UP000581087"/>
    </source>
</evidence>
<dbReference type="RefSeq" id="WP_129172017.1">
    <property type="nucleotide sequence ID" value="NZ_JACCBI010000001.1"/>
</dbReference>